<accession>A0A078APR9</accession>
<name>A0A078APR9_STYLE</name>
<feature type="coiled-coil region" evidence="1">
    <location>
        <begin position="418"/>
        <end position="496"/>
    </location>
</feature>
<feature type="compositionally biased region" description="Basic and acidic residues" evidence="2">
    <location>
        <begin position="242"/>
        <end position="251"/>
    </location>
</feature>
<dbReference type="Proteomes" id="UP000039865">
    <property type="component" value="Unassembled WGS sequence"/>
</dbReference>
<evidence type="ECO:0000256" key="2">
    <source>
        <dbReference type="SAM" id="MobiDB-lite"/>
    </source>
</evidence>
<reference evidence="3 4" key="1">
    <citation type="submission" date="2014-06" db="EMBL/GenBank/DDBJ databases">
        <authorList>
            <person name="Swart Estienne"/>
        </authorList>
    </citation>
    <scope>NUCLEOTIDE SEQUENCE [LARGE SCALE GENOMIC DNA]</scope>
    <source>
        <strain evidence="3 4">130c</strain>
    </source>
</reference>
<protein>
    <submittedName>
        <fullName evidence="3">Uncharacterized protein</fullName>
    </submittedName>
</protein>
<feature type="coiled-coil region" evidence="1">
    <location>
        <begin position="308"/>
        <end position="365"/>
    </location>
</feature>
<dbReference type="EMBL" id="CCKQ01012537">
    <property type="protein sequence ID" value="CDW84164.1"/>
    <property type="molecule type" value="Genomic_DNA"/>
</dbReference>
<feature type="compositionally biased region" description="Polar residues" evidence="2">
    <location>
        <begin position="252"/>
        <end position="268"/>
    </location>
</feature>
<dbReference type="OrthoDB" id="10675047at2759"/>
<feature type="region of interest" description="Disordered" evidence="2">
    <location>
        <begin position="242"/>
        <end position="268"/>
    </location>
</feature>
<evidence type="ECO:0000313" key="3">
    <source>
        <dbReference type="EMBL" id="CDW84164.1"/>
    </source>
</evidence>
<sequence>MQADQYRYQPASRFAQSIEEIYRRTNKNLNTGIYTNSGNDFYRIDSSNINSSKRIDDYSYQQYQQPSISSQQARTAAIAFYPGSNQQAFKPSSSNGFSSNANSIQMIPQSHQGYPINNQKTIYVRSNDGAGNGTIDHNAPEEFDFGTIGEDIEAHYVQANQLQSRGRSLNSRIQAPSQLLRTIDDGVNMHRDIIKNQRTVFDDEIEERQRIFEDEIIKRIKIIQNFVKNLDAKFTKFRERAAKRRNEDNQPEKLSTLNNMKSPQNFGSLSQNDIKDLIKWEIEALEKKTEDRVSKIEQNNKLTKKKTEDEINIVREETQNEFENIKQQFEDFGNSIYDRVTNDLLSQIQQEIKSQSNQLQTSLREEANSIVMAGLTQNDKKIMGVEAQLEDIKISQEQSVEELSKYQDGLEQLMDQNKFQLQDNINNVKGEFEKFKQQIKKDIKKEIDDCRFVKDDEFQEQIDHMRQQIQFLQASKNTASNQSDELKQNKIDQEELYRLEKKLSQKIQDIDQKFSNQDLDLADKNDLNNLQANIMQKISELDKKYQNIQELQLDQKNSYKKDFQQQEKVNEQKLQDFDRRLTNLQLQLENNKFNLQNAPSTNAPSLILQNQSVQPEFKNSIPVEIKTSNKNQFDFGYVEPVQQFEEIDDDWLNPGNKQQKLEPEIKKAEPQVMHRNVNKQKGVGSANPSIMQVQQQKQTIEQIPQIDEVQPIKSLDEDYHDDWMKPKPQPVIELGSQKQVPEEKKKVQNFWDDPEEIDDIQQIDEYEDELFDPYVKPKDEPEVFKKNEPLKDKILQQQPQIIPDKAQAKKSPIDYGQLNKSEEIVSFEEAMQNVSWDEYANVQENVELYIDNFIEYQVERLMKDYGKQNPKVQRLIDESVFSYL</sequence>
<organism evidence="3 4">
    <name type="scientific">Stylonychia lemnae</name>
    <name type="common">Ciliate</name>
    <dbReference type="NCBI Taxonomy" id="5949"/>
    <lineage>
        <taxon>Eukaryota</taxon>
        <taxon>Sar</taxon>
        <taxon>Alveolata</taxon>
        <taxon>Ciliophora</taxon>
        <taxon>Intramacronucleata</taxon>
        <taxon>Spirotrichea</taxon>
        <taxon>Stichotrichia</taxon>
        <taxon>Sporadotrichida</taxon>
        <taxon>Oxytrichidae</taxon>
        <taxon>Stylonychinae</taxon>
        <taxon>Stylonychia</taxon>
    </lineage>
</organism>
<evidence type="ECO:0000256" key="1">
    <source>
        <dbReference type="SAM" id="Coils"/>
    </source>
</evidence>
<dbReference type="AlphaFoldDB" id="A0A078APR9"/>
<keyword evidence="1" id="KW-0175">Coiled coil</keyword>
<gene>
    <name evidence="3" type="primary">Contig11987.g12820</name>
    <name evidence="3" type="ORF">STYLEM_13221</name>
</gene>
<evidence type="ECO:0000313" key="4">
    <source>
        <dbReference type="Proteomes" id="UP000039865"/>
    </source>
</evidence>
<dbReference type="InParanoid" id="A0A078APR9"/>
<keyword evidence="4" id="KW-1185">Reference proteome</keyword>
<proteinExistence type="predicted"/>